<comment type="caution">
    <text evidence="2">The sequence shown here is derived from an EMBL/GenBank/DDBJ whole genome shotgun (WGS) entry which is preliminary data.</text>
</comment>
<reference evidence="2" key="1">
    <citation type="journal article" date="2014" name="Front. Microbiol.">
        <title>High frequency of phylogenetically diverse reductive dehalogenase-homologous genes in deep subseafloor sedimentary metagenomes.</title>
        <authorList>
            <person name="Kawai M."/>
            <person name="Futagami T."/>
            <person name="Toyoda A."/>
            <person name="Takaki Y."/>
            <person name="Nishi S."/>
            <person name="Hori S."/>
            <person name="Arai W."/>
            <person name="Tsubouchi T."/>
            <person name="Morono Y."/>
            <person name="Uchiyama I."/>
            <person name="Ito T."/>
            <person name="Fujiyama A."/>
            <person name="Inagaki F."/>
            <person name="Takami H."/>
        </authorList>
    </citation>
    <scope>NUCLEOTIDE SEQUENCE</scope>
    <source>
        <strain evidence="2">Expedition CK06-06</strain>
    </source>
</reference>
<feature type="non-terminal residue" evidence="2">
    <location>
        <position position="1"/>
    </location>
</feature>
<gene>
    <name evidence="2" type="ORF">S06H3_24547</name>
</gene>
<protein>
    <submittedName>
        <fullName evidence="2">Uncharacterized protein</fullName>
    </submittedName>
</protein>
<sequence length="113" mass="13032">EQRRLAQSFKEGLAQAIGVPPEYINEEPIQKWIINFTRAFIKPEHIKETIAPPLRLMKIRGQEIGVIIRESIEKIELNQEKTSSPSKPIIDRQQPDQPQPSQEIVRSITPIDQ</sequence>
<organism evidence="2">
    <name type="scientific">marine sediment metagenome</name>
    <dbReference type="NCBI Taxonomy" id="412755"/>
    <lineage>
        <taxon>unclassified sequences</taxon>
        <taxon>metagenomes</taxon>
        <taxon>ecological metagenomes</taxon>
    </lineage>
</organism>
<dbReference type="AlphaFoldDB" id="X1N539"/>
<dbReference type="EMBL" id="BARV01013706">
    <property type="protein sequence ID" value="GAI25366.1"/>
    <property type="molecule type" value="Genomic_DNA"/>
</dbReference>
<evidence type="ECO:0000313" key="2">
    <source>
        <dbReference type="EMBL" id="GAI25366.1"/>
    </source>
</evidence>
<proteinExistence type="predicted"/>
<evidence type="ECO:0000256" key="1">
    <source>
        <dbReference type="SAM" id="MobiDB-lite"/>
    </source>
</evidence>
<name>X1N539_9ZZZZ</name>
<feature type="region of interest" description="Disordered" evidence="1">
    <location>
        <begin position="78"/>
        <end position="113"/>
    </location>
</feature>
<accession>X1N539</accession>